<gene>
    <name evidence="3" type="ordered locus">RPC_2915</name>
</gene>
<evidence type="ECO:0000256" key="2">
    <source>
        <dbReference type="SAM" id="SignalP"/>
    </source>
</evidence>
<protein>
    <recommendedName>
        <fullName evidence="4">Porin</fullName>
    </recommendedName>
</protein>
<dbReference type="InterPro" id="IPR032638">
    <property type="entry name" value="Porin_5"/>
</dbReference>
<feature type="chain" id="PRO_5004199374" description="Porin" evidence="2">
    <location>
        <begin position="28"/>
        <end position="626"/>
    </location>
</feature>
<name>Q213H3_RHOPB</name>
<reference evidence="3" key="1">
    <citation type="submission" date="2006-03" db="EMBL/GenBank/DDBJ databases">
        <title>Complete sequence of Rhodopseudomonas palustris BisB18.</title>
        <authorList>
            <consortium name="US DOE Joint Genome Institute"/>
            <person name="Copeland A."/>
            <person name="Lucas S."/>
            <person name="Lapidus A."/>
            <person name="Barry K."/>
            <person name="Detter J.C."/>
            <person name="Glavina del Rio T."/>
            <person name="Hammon N."/>
            <person name="Israni S."/>
            <person name="Dalin E."/>
            <person name="Tice H."/>
            <person name="Pitluck S."/>
            <person name="Chain P."/>
            <person name="Malfatti S."/>
            <person name="Shin M."/>
            <person name="Vergez L."/>
            <person name="Schmutz J."/>
            <person name="Larimer F."/>
            <person name="Land M."/>
            <person name="Hauser L."/>
            <person name="Pelletier D.A."/>
            <person name="Kyrpides N."/>
            <person name="Anderson I."/>
            <person name="Oda Y."/>
            <person name="Harwood C.S."/>
            <person name="Richardson P."/>
        </authorList>
    </citation>
    <scope>NUCLEOTIDE SEQUENCE [LARGE SCALE GENOMIC DNA]</scope>
    <source>
        <strain evidence="3">BisB18</strain>
    </source>
</reference>
<dbReference type="HOGENOM" id="CLU_027640_0_0_5"/>
<dbReference type="KEGG" id="rpc:RPC_2915"/>
<accession>Q213H3</accession>
<proteinExistence type="predicted"/>
<dbReference type="STRING" id="316056.RPC_2915"/>
<evidence type="ECO:0008006" key="4">
    <source>
        <dbReference type="Google" id="ProtNLM"/>
    </source>
</evidence>
<evidence type="ECO:0000313" key="3">
    <source>
        <dbReference type="EMBL" id="ABD88463.1"/>
    </source>
</evidence>
<dbReference type="AlphaFoldDB" id="Q213H3"/>
<feature type="region of interest" description="Disordered" evidence="1">
    <location>
        <begin position="33"/>
        <end position="55"/>
    </location>
</feature>
<sequence length="626" mass="68528">MTMNARWREIAWAVPLCALLGATTALAQSAGDPGEALARKGDSKKPAISRAKPTSPNATVNLLNLMVKRKILSEEEAQALIKQAEDEAYVSRQAAKDATVKADEAAKAANAAASVANPPGTRHVTYVPEIVKRQLRDDIRQEVMARAHKENWASPGAYPEWAQRIRFHGDMRARYQGSFFPTGNDPSGTVNFSAINSGSPFDNCFALGCSNPYYAPTFNTAQNREQYRFRARLGMDADLANGFTAGLRIATGENNSPVSTNQTFGANGGNFSKYALWLDRGFLKYQTWNDDLTLSVGRFDNPFWSPTDLVWYKDLGFDGVAVQAKREVFEGFTPFIVAGAFPIYNTDFNAGINLGRSGASPGDPNAGLPHKLPSNDKWLFGGQAGFGYEVSPEYAMRFGAAYYDFSNVQGQRSSPCTVRSASDVCDTDIRRSLFAQKGNTYRELRNIIPDAFNNFGATNQFQYFGLASEYRPVVASGQLDLGHFHPVHVVLDGEYVVNTAFNRDLLNQTAVNNKAPTVNGVPSSPQFDGGNQGWMGRVTVGNRQIKYLWDWNVHAGYKYLESDATIDAFADSDFGLGGTNLKGYFLGGNLGLSENVWASLRWMSATNIGGSPYAVDVLQVDLNAKF</sequence>
<dbReference type="eggNOG" id="COG3746">
    <property type="taxonomic scope" value="Bacteria"/>
</dbReference>
<dbReference type="EMBL" id="CP000301">
    <property type="protein sequence ID" value="ABD88463.1"/>
    <property type="molecule type" value="Genomic_DNA"/>
</dbReference>
<dbReference type="Pfam" id="PF16930">
    <property type="entry name" value="Porin_5"/>
    <property type="match status" value="1"/>
</dbReference>
<evidence type="ECO:0000256" key="1">
    <source>
        <dbReference type="SAM" id="MobiDB-lite"/>
    </source>
</evidence>
<keyword evidence="2" id="KW-0732">Signal</keyword>
<organism evidence="3">
    <name type="scientific">Rhodopseudomonas palustris (strain BisB18)</name>
    <dbReference type="NCBI Taxonomy" id="316056"/>
    <lineage>
        <taxon>Bacteria</taxon>
        <taxon>Pseudomonadati</taxon>
        <taxon>Pseudomonadota</taxon>
        <taxon>Alphaproteobacteria</taxon>
        <taxon>Hyphomicrobiales</taxon>
        <taxon>Nitrobacteraceae</taxon>
        <taxon>Rhodopseudomonas</taxon>
    </lineage>
</organism>
<feature type="signal peptide" evidence="2">
    <location>
        <begin position="1"/>
        <end position="27"/>
    </location>
</feature>